<comment type="similarity">
    <text evidence="1">Belongs to the HypE family.</text>
</comment>
<dbReference type="InterPro" id="IPR011854">
    <property type="entry name" value="HypE"/>
</dbReference>
<evidence type="ECO:0000259" key="2">
    <source>
        <dbReference type="Pfam" id="PF00586"/>
    </source>
</evidence>
<dbReference type="Pfam" id="PF00586">
    <property type="entry name" value="AIRS"/>
    <property type="match status" value="1"/>
</dbReference>
<accession>A0AAU8G8A3</accession>
<dbReference type="Gene3D" id="3.90.650.10">
    <property type="entry name" value="PurM-like C-terminal domain"/>
    <property type="match status" value="1"/>
</dbReference>
<feature type="domain" description="PurM-like C-terminal" evidence="3">
    <location>
        <begin position="160"/>
        <end position="317"/>
    </location>
</feature>
<reference evidence="4" key="1">
    <citation type="submission" date="2024-06" db="EMBL/GenBank/DDBJ databases">
        <title>A Novel Isolate, Dehalogenimonas sp. Strain 4OHTPN, Dechlorinates Aromatic 4 Hydroxy chlorothalonil by a Novel Reductive Dehalogenase.</title>
        <authorList>
            <person name="Liu G."/>
        </authorList>
    </citation>
    <scope>NUCLEOTIDE SEQUENCE</scope>
    <source>
        <strain evidence="4">4OHTPN</strain>
    </source>
</reference>
<evidence type="ECO:0000313" key="4">
    <source>
        <dbReference type="EMBL" id="XCH33128.1"/>
    </source>
</evidence>
<organism evidence="4">
    <name type="scientific">Dehalogenimonas sp. 4OHTPN</name>
    <dbReference type="NCBI Taxonomy" id="3166643"/>
    <lineage>
        <taxon>Bacteria</taxon>
        <taxon>Bacillati</taxon>
        <taxon>Chloroflexota</taxon>
        <taxon>Dehalococcoidia</taxon>
        <taxon>Dehalococcoidales</taxon>
        <taxon>Dehalococcoidaceae</taxon>
        <taxon>Dehalogenimonas</taxon>
    </lineage>
</organism>
<dbReference type="Pfam" id="PF02769">
    <property type="entry name" value="AIRS_C"/>
    <property type="match status" value="1"/>
</dbReference>
<name>A0AAU8G8A3_9CHLR</name>
<dbReference type="PIRSF" id="PIRSF005644">
    <property type="entry name" value="Hdrgns_mtr_HypE"/>
    <property type="match status" value="1"/>
</dbReference>
<dbReference type="EMBL" id="CP159307">
    <property type="protein sequence ID" value="XCH33128.1"/>
    <property type="molecule type" value="Genomic_DNA"/>
</dbReference>
<proteinExistence type="inferred from homology"/>
<dbReference type="InterPro" id="IPR036921">
    <property type="entry name" value="PurM-like_N_sf"/>
</dbReference>
<dbReference type="InterPro" id="IPR036676">
    <property type="entry name" value="PurM-like_C_sf"/>
</dbReference>
<dbReference type="PANTHER" id="PTHR30303:SF4">
    <property type="entry name" value="HYDROGENASE EXPRESSION_FORMATION PROTEIN HYPE"/>
    <property type="match status" value="1"/>
</dbReference>
<sequence>MTELPEIGKISPEIFREIIFPRLGAKSDKVLVGPQHGVDVGITEIGGQAVSFTTDPVFIVPQYGFKRAAWFAIHIIASDSVTSGLRPKYLSIDLNLPMSMTKEELATMWDVMHRECEKMGINIITGHTARYDGCAYPMVGGATMVGVGGLDEYVSPRFARPGDRIIITKGPAIEACGIFAAMFPDLIAQRYGVTFARRAESLFFQMSVVEDALTSVTVGVRDAGVSSMHDATECGLWGGLYEVAQAAGCGARIEKEKIVIEDGVPEICRMFGIDDPYAAISEGSLIITCRPHRAAAVVNALSARGIKSSIAGELTDPEYGMILAEDGIEKPLKHPIVDPFWRAFYDAAKKQAA</sequence>
<dbReference type="Gene3D" id="3.30.1330.10">
    <property type="entry name" value="PurM-like, N-terminal domain"/>
    <property type="match status" value="1"/>
</dbReference>
<protein>
    <submittedName>
        <fullName evidence="4">AIR synthase family protein</fullName>
    </submittedName>
</protein>
<evidence type="ECO:0000259" key="3">
    <source>
        <dbReference type="Pfam" id="PF02769"/>
    </source>
</evidence>
<evidence type="ECO:0000256" key="1">
    <source>
        <dbReference type="ARBA" id="ARBA00006243"/>
    </source>
</evidence>
<dbReference type="GO" id="GO:0051604">
    <property type="term" value="P:protein maturation"/>
    <property type="evidence" value="ECO:0007669"/>
    <property type="project" value="TreeGrafter"/>
</dbReference>
<dbReference type="RefSeq" id="WP_353714376.1">
    <property type="nucleotide sequence ID" value="NZ_CP159307.1"/>
</dbReference>
<dbReference type="InterPro" id="IPR016188">
    <property type="entry name" value="PurM-like_N"/>
</dbReference>
<gene>
    <name evidence="4" type="ORF">ABV300_08250</name>
</gene>
<dbReference type="CDD" id="cd06061">
    <property type="entry name" value="PurM-like1"/>
    <property type="match status" value="1"/>
</dbReference>
<dbReference type="AlphaFoldDB" id="A0AAU8G8A3"/>
<feature type="domain" description="PurM-like N-terminal" evidence="2">
    <location>
        <begin position="39"/>
        <end position="146"/>
    </location>
</feature>
<dbReference type="SUPFAM" id="SSF55326">
    <property type="entry name" value="PurM N-terminal domain-like"/>
    <property type="match status" value="1"/>
</dbReference>
<dbReference type="PANTHER" id="PTHR30303">
    <property type="entry name" value="HYDROGENASE ISOENZYMES FORMATION PROTEIN HYPE"/>
    <property type="match status" value="1"/>
</dbReference>
<dbReference type="SUPFAM" id="SSF56042">
    <property type="entry name" value="PurM C-terminal domain-like"/>
    <property type="match status" value="1"/>
</dbReference>
<dbReference type="InterPro" id="IPR010918">
    <property type="entry name" value="PurM-like_C_dom"/>
</dbReference>